<dbReference type="EMBL" id="MN740827">
    <property type="protein sequence ID" value="QHU13814.1"/>
    <property type="molecule type" value="Genomic_DNA"/>
</dbReference>
<protein>
    <submittedName>
        <fullName evidence="2">Uncharacterized protein</fullName>
    </submittedName>
</protein>
<evidence type="ECO:0000313" key="2">
    <source>
        <dbReference type="EMBL" id="QHU13814.1"/>
    </source>
</evidence>
<organism evidence="2">
    <name type="scientific">viral metagenome</name>
    <dbReference type="NCBI Taxonomy" id="1070528"/>
    <lineage>
        <taxon>unclassified sequences</taxon>
        <taxon>metagenomes</taxon>
        <taxon>organismal metagenomes</taxon>
    </lineage>
</organism>
<sequence length="180" mass="20363">MSDTPLQAVADSRTSEVRKSDRLYPSQMTLPFAFCQPQFGYANKKINQRLPGQSYLDVGEFPTGFPTNIQEYLWISQGNPGTDNWNCLGRLTSGIFFYYTAICNDTPRTFIDGGSMTLYVSTDYSKIIHYAMNFEEYTQYINETVPYTINQTVESNRIPVIPGLNSAQPVSTISNSLEQE</sequence>
<proteinExistence type="predicted"/>
<accession>A0A6C0KCB7</accession>
<reference evidence="2" key="1">
    <citation type="journal article" date="2020" name="Nature">
        <title>Giant virus diversity and host interactions through global metagenomics.</title>
        <authorList>
            <person name="Schulz F."/>
            <person name="Roux S."/>
            <person name="Paez-Espino D."/>
            <person name="Jungbluth S."/>
            <person name="Walsh D.A."/>
            <person name="Denef V.J."/>
            <person name="McMahon K.D."/>
            <person name="Konstantinidis K.T."/>
            <person name="Eloe-Fadrosh E.A."/>
            <person name="Kyrpides N.C."/>
            <person name="Woyke T."/>
        </authorList>
    </citation>
    <scope>NUCLEOTIDE SEQUENCE</scope>
    <source>
        <strain evidence="2">GVMAG-S-1101182-85</strain>
    </source>
</reference>
<feature type="region of interest" description="Disordered" evidence="1">
    <location>
        <begin position="1"/>
        <end position="20"/>
    </location>
</feature>
<evidence type="ECO:0000256" key="1">
    <source>
        <dbReference type="SAM" id="MobiDB-lite"/>
    </source>
</evidence>
<name>A0A6C0KCB7_9ZZZZ</name>
<dbReference type="AlphaFoldDB" id="A0A6C0KCB7"/>